<proteinExistence type="predicted"/>
<reference evidence="2 3" key="1">
    <citation type="journal article" date="2013" name="PLoS Genet.">
        <title>Distinctive expansion of potential virulence genes in the genome of the oomycete fish pathogen Saprolegnia parasitica.</title>
        <authorList>
            <person name="Jiang R.H."/>
            <person name="de Bruijn I."/>
            <person name="Haas B.J."/>
            <person name="Belmonte R."/>
            <person name="Lobach L."/>
            <person name="Christie J."/>
            <person name="van den Ackerveken G."/>
            <person name="Bottin A."/>
            <person name="Bulone V."/>
            <person name="Diaz-Moreno S.M."/>
            <person name="Dumas B."/>
            <person name="Fan L."/>
            <person name="Gaulin E."/>
            <person name="Govers F."/>
            <person name="Grenville-Briggs L.J."/>
            <person name="Horner N.R."/>
            <person name="Levin J.Z."/>
            <person name="Mammella M."/>
            <person name="Meijer H.J."/>
            <person name="Morris P."/>
            <person name="Nusbaum C."/>
            <person name="Oome S."/>
            <person name="Phillips A.J."/>
            <person name="van Rooyen D."/>
            <person name="Rzeszutek E."/>
            <person name="Saraiva M."/>
            <person name="Secombes C.J."/>
            <person name="Seidl M.F."/>
            <person name="Snel B."/>
            <person name="Stassen J.H."/>
            <person name="Sykes S."/>
            <person name="Tripathy S."/>
            <person name="van den Berg H."/>
            <person name="Vega-Arreguin J.C."/>
            <person name="Wawra S."/>
            <person name="Young S.K."/>
            <person name="Zeng Q."/>
            <person name="Dieguez-Uribeondo J."/>
            <person name="Russ C."/>
            <person name="Tyler B.M."/>
            <person name="van West P."/>
        </authorList>
    </citation>
    <scope>NUCLEOTIDE SEQUENCE [LARGE SCALE GENOMIC DNA]</scope>
    <source>
        <strain evidence="2 3">CBS 223.65</strain>
    </source>
</reference>
<keyword evidence="3" id="KW-1185">Reference proteome</keyword>
<evidence type="ECO:0000313" key="3">
    <source>
        <dbReference type="Proteomes" id="UP000030745"/>
    </source>
</evidence>
<dbReference type="OrthoDB" id="70195at2759"/>
<evidence type="ECO:0000256" key="1">
    <source>
        <dbReference type="SAM" id="SignalP"/>
    </source>
</evidence>
<dbReference type="VEuPathDB" id="FungiDB:SPRG_22300"/>
<dbReference type="PROSITE" id="PS51257">
    <property type="entry name" value="PROKAR_LIPOPROTEIN"/>
    <property type="match status" value="1"/>
</dbReference>
<accession>A0A067BUR4</accession>
<organism evidence="2 3">
    <name type="scientific">Saprolegnia parasitica (strain CBS 223.65)</name>
    <dbReference type="NCBI Taxonomy" id="695850"/>
    <lineage>
        <taxon>Eukaryota</taxon>
        <taxon>Sar</taxon>
        <taxon>Stramenopiles</taxon>
        <taxon>Oomycota</taxon>
        <taxon>Saprolegniomycetes</taxon>
        <taxon>Saprolegniales</taxon>
        <taxon>Saprolegniaceae</taxon>
        <taxon>Saprolegnia</taxon>
    </lineage>
</organism>
<evidence type="ECO:0000313" key="2">
    <source>
        <dbReference type="EMBL" id="KDO22229.1"/>
    </source>
</evidence>
<gene>
    <name evidence="2" type="ORF">SPRG_22300</name>
</gene>
<dbReference type="GeneID" id="24142683"/>
<name>A0A067BUR4_SAPPC</name>
<dbReference type="InterPro" id="IPR009030">
    <property type="entry name" value="Growth_fac_rcpt_cys_sf"/>
</dbReference>
<dbReference type="KEGG" id="spar:SPRG_22300"/>
<dbReference type="Proteomes" id="UP000030745">
    <property type="component" value="Unassembled WGS sequence"/>
</dbReference>
<dbReference type="SUPFAM" id="SSF57184">
    <property type="entry name" value="Growth factor receptor domain"/>
    <property type="match status" value="6"/>
</dbReference>
<dbReference type="OMA" id="TGTCACT"/>
<protein>
    <recommendedName>
        <fullName evidence="4">Tyrosine-protein kinase ephrin type A/B receptor-like domain-containing protein</fullName>
    </recommendedName>
</protein>
<dbReference type="Gene3D" id="2.10.50.10">
    <property type="entry name" value="Tumor Necrosis Factor Receptor, subunit A, domain 2"/>
    <property type="match status" value="2"/>
</dbReference>
<sequence length="1494" mass="149599">MKLPWILSALLAVAAASSCPVGNVYDATAEQCVPCAFGSWADGDMSQCQYPVTCLAGLEPNAHARNASDCLPCVAGWYNAANDVSLCKRMACAPGTASTVVGAEDATASCKACPAMTYSTGADAACVACPPFHYAPAQSSHCDLVQCAPGSRPALNLTSSSDCVPCSSGTYSFGDLDTECHPVQCLGGTEPRANAKNATDCLPCKLGWFSPGGDAMCAPAACPGGTIAKHGATTASEHCVACPPGHVSPGKDAAKCTPCRAGTYAKSETCALAECPPGSYAPDLAKDVAHCLDCAFGTFSNGKTDACHPFTCPGGNEPNAKASYDGDCVGCRLGFFSAPNTSISCEPAECPKSTQASPNATSADDCSPCPALQTSIGGSALCGAPNCTAGSGPTQDGQSCEVCEAGTFSPGHGAPCRKVKCAPGHTPAKGATDMATDCIPCPEGTTNLGGTTTECTPCPQGTYSNATAGTNTCTPTACELGWEAKTGAKHKRDCVICGQGFFSNTQTCQPTHIAKASDLDAILGSPRRDWQLHGLPVGFVAYKIARVLNECAPGYSLPPNATQCQACQPGTFGKGLAMPCVAMTCAPGTASSAFGVFHDLDSCHPCANGTYSTGNDAQCLLIQCAPGTTGNSGAKGLQDCVDCPAGYTSLGNDTSCSACPSGTYATSGAKECLPTTCDIGWEPNAKATSATDCRPCNVGMTSRGGGAHCSPVACPKGAFATESSGDCEPCPLGTYSNGDSICRPTQCPPGHGAVPNATDAVTDCEECPIGTFSIGDDHACTPTSCPVGSESAVTGSELEKGHCKPCAEGFYSAGNGDQCKQAVCPPGMYFPLGAKDSLESCTLCPAGQFSPGAQMPCANTTCAPGSASPMGATDVQAQCAPCPLGTFSTGASDQCHPTDCAQGYEPVSTMASATTCKACTAGYYSHGGDQVCTPMTCAPGSSSAAVHATHTNATCIKCPLGTLALAAPILASRRNVRTEPRQHTSVRAILPRRAEPALRGTASPSNVDHPVDFCVTCAPGTYSPGGTLRCTPTQCAPGYAASAGATDPLANCTICAQGNFTIAQTCTGSVVCPVGFGAPAGASSAQDQCVLCDPGYFSLGQAAPCAAVTCAAGSGAPQGTATCQPCAPGYYSIGGTGADAVCKPMTCASGYGSSATGATDAAATCTLCPAGSFSAGQFHQCVATKCPPGTSSPEGADVPIQQCTLCPSGSFSRGGNASCEVGQCDIGFAMPPGSTRADDCLLCGDGYYSTGRATQCIACKCGADSTCVNGSSACVACPAGYKKQSSNGVCIAASAPTYGAVVTLQVEGYAPSLWSDTLVDALASLVASRLADPSIVAELYARTPTADTTNPVGASIAILRFGVATADGAAALVAFWKDPSRVQALAASASVAGGGLERLRSLSVQAVDGADATPAVAASTDAPAAKYALAIESSSETTSPAVHHRYNLHVGLGVAALSAFIGLVGLRRVHQWNAALNTDASTTSATAMVLSASV</sequence>
<dbReference type="EMBL" id="KK583272">
    <property type="protein sequence ID" value="KDO22229.1"/>
    <property type="molecule type" value="Genomic_DNA"/>
</dbReference>
<feature type="chain" id="PRO_5001633776" description="Tyrosine-protein kinase ephrin type A/B receptor-like domain-containing protein" evidence="1">
    <location>
        <begin position="19"/>
        <end position="1494"/>
    </location>
</feature>
<keyword evidence="1" id="KW-0732">Signal</keyword>
<dbReference type="RefSeq" id="XP_012207091.1">
    <property type="nucleotide sequence ID" value="XM_012351701.1"/>
</dbReference>
<dbReference type="STRING" id="695850.A0A067BUR4"/>
<evidence type="ECO:0008006" key="4">
    <source>
        <dbReference type="Google" id="ProtNLM"/>
    </source>
</evidence>
<dbReference type="SMART" id="SM01411">
    <property type="entry name" value="Ephrin_rec_like"/>
    <property type="match status" value="21"/>
</dbReference>
<dbReference type="PANTHER" id="PTHR46967">
    <property type="entry name" value="INSULIN-LIKE GROWTH FACTOR BINDING PROTEIN,N-TERMINAL"/>
    <property type="match status" value="1"/>
</dbReference>
<dbReference type="PANTHER" id="PTHR46967:SF2">
    <property type="entry name" value="SUSHI, VON WILLEBRAND FACTOR TYPE A, EGF AND PENTRAXIN DOMAIN-CONTAINING PROTEIN 1-LIKE"/>
    <property type="match status" value="1"/>
</dbReference>
<feature type="signal peptide" evidence="1">
    <location>
        <begin position="1"/>
        <end position="18"/>
    </location>
</feature>